<dbReference type="Pfam" id="PF00528">
    <property type="entry name" value="BPD_transp_1"/>
    <property type="match status" value="1"/>
</dbReference>
<feature type="domain" description="ABC transmembrane type-1" evidence="8">
    <location>
        <begin position="117"/>
        <end position="296"/>
    </location>
</feature>
<feature type="transmembrane region" description="Helical" evidence="7">
    <location>
        <begin position="120"/>
        <end position="143"/>
    </location>
</feature>
<reference evidence="9" key="1">
    <citation type="journal article" date="2021" name="PeerJ">
        <title>Extensive microbial diversity within the chicken gut microbiome revealed by metagenomics and culture.</title>
        <authorList>
            <person name="Gilroy R."/>
            <person name="Ravi A."/>
            <person name="Getino M."/>
            <person name="Pursley I."/>
            <person name="Horton D.L."/>
            <person name="Alikhan N.F."/>
            <person name="Baker D."/>
            <person name="Gharbi K."/>
            <person name="Hall N."/>
            <person name="Watson M."/>
            <person name="Adriaenssens E.M."/>
            <person name="Foster-Nyarko E."/>
            <person name="Jarju S."/>
            <person name="Secka A."/>
            <person name="Antonio M."/>
            <person name="Oren A."/>
            <person name="Chaudhuri R.R."/>
            <person name="La Ragione R."/>
            <person name="Hildebrand F."/>
            <person name="Pallen M.J."/>
        </authorList>
    </citation>
    <scope>NUCLEOTIDE SEQUENCE</scope>
    <source>
        <strain evidence="9">ChiGjej5B5-7349</strain>
    </source>
</reference>
<dbReference type="GO" id="GO:0005275">
    <property type="term" value="F:amine transmembrane transporter activity"/>
    <property type="evidence" value="ECO:0007669"/>
    <property type="project" value="TreeGrafter"/>
</dbReference>
<evidence type="ECO:0000256" key="3">
    <source>
        <dbReference type="ARBA" id="ARBA00022475"/>
    </source>
</evidence>
<dbReference type="GO" id="GO:0015871">
    <property type="term" value="P:choline transport"/>
    <property type="evidence" value="ECO:0007669"/>
    <property type="project" value="TreeGrafter"/>
</dbReference>
<keyword evidence="5 7" id="KW-1133">Transmembrane helix</keyword>
<dbReference type="SUPFAM" id="SSF161098">
    <property type="entry name" value="MetI-like"/>
    <property type="match status" value="1"/>
</dbReference>
<reference evidence="9" key="2">
    <citation type="submission" date="2021-09" db="EMBL/GenBank/DDBJ databases">
        <authorList>
            <person name="Gilroy R."/>
        </authorList>
    </citation>
    <scope>NUCLEOTIDE SEQUENCE</scope>
    <source>
        <strain evidence="9">ChiGjej5B5-7349</strain>
    </source>
</reference>
<feature type="transmembrane region" description="Helical" evidence="7">
    <location>
        <begin position="231"/>
        <end position="253"/>
    </location>
</feature>
<dbReference type="AlphaFoldDB" id="A0A921MBT1"/>
<dbReference type="Proteomes" id="UP000784435">
    <property type="component" value="Unassembled WGS sequence"/>
</dbReference>
<dbReference type="GO" id="GO:0031460">
    <property type="term" value="P:glycine betaine transport"/>
    <property type="evidence" value="ECO:0007669"/>
    <property type="project" value="TreeGrafter"/>
</dbReference>
<dbReference type="InterPro" id="IPR000515">
    <property type="entry name" value="MetI-like"/>
</dbReference>
<dbReference type="EMBL" id="DYUK01000037">
    <property type="protein sequence ID" value="HJG79117.1"/>
    <property type="molecule type" value="Genomic_DNA"/>
</dbReference>
<dbReference type="PROSITE" id="PS50928">
    <property type="entry name" value="ABC_TM1"/>
    <property type="match status" value="1"/>
</dbReference>
<comment type="similarity">
    <text evidence="7">Belongs to the binding-protein-dependent transport system permease family.</text>
</comment>
<keyword evidence="4 7" id="KW-0812">Transmembrane</keyword>
<dbReference type="InterPro" id="IPR035906">
    <property type="entry name" value="MetI-like_sf"/>
</dbReference>
<comment type="caution">
    <text evidence="9">The sequence shown here is derived from an EMBL/GenBank/DDBJ whole genome shotgun (WGS) entry which is preliminary data.</text>
</comment>
<evidence type="ECO:0000256" key="6">
    <source>
        <dbReference type="ARBA" id="ARBA00023136"/>
    </source>
</evidence>
<evidence type="ECO:0000256" key="2">
    <source>
        <dbReference type="ARBA" id="ARBA00022448"/>
    </source>
</evidence>
<feature type="transmembrane region" description="Helical" evidence="7">
    <location>
        <begin position="97"/>
        <end position="114"/>
    </location>
</feature>
<protein>
    <submittedName>
        <fullName evidence="9">ABC transporter permease subunit</fullName>
    </submittedName>
</protein>
<feature type="transmembrane region" description="Helical" evidence="7">
    <location>
        <begin position="164"/>
        <end position="190"/>
    </location>
</feature>
<proteinExistence type="inferred from homology"/>
<evidence type="ECO:0000256" key="1">
    <source>
        <dbReference type="ARBA" id="ARBA00004141"/>
    </source>
</evidence>
<evidence type="ECO:0000259" key="8">
    <source>
        <dbReference type="PROSITE" id="PS50928"/>
    </source>
</evidence>
<dbReference type="GO" id="GO:0015226">
    <property type="term" value="F:carnitine transmembrane transporter activity"/>
    <property type="evidence" value="ECO:0007669"/>
    <property type="project" value="TreeGrafter"/>
</dbReference>
<keyword evidence="6 7" id="KW-0472">Membrane</keyword>
<gene>
    <name evidence="9" type="ORF">K8V08_01760</name>
</gene>
<evidence type="ECO:0000256" key="7">
    <source>
        <dbReference type="RuleBase" id="RU363032"/>
    </source>
</evidence>
<name>A0A921MBT1_9MICO</name>
<feature type="transmembrane region" description="Helical" evidence="7">
    <location>
        <begin position="273"/>
        <end position="292"/>
    </location>
</feature>
<evidence type="ECO:0000313" key="10">
    <source>
        <dbReference type="Proteomes" id="UP000784435"/>
    </source>
</evidence>
<feature type="transmembrane region" description="Helical" evidence="7">
    <location>
        <begin position="73"/>
        <end position="92"/>
    </location>
</feature>
<dbReference type="GO" id="GO:0043190">
    <property type="term" value="C:ATP-binding cassette (ABC) transporter complex"/>
    <property type="evidence" value="ECO:0007669"/>
    <property type="project" value="TreeGrafter"/>
</dbReference>
<dbReference type="PANTHER" id="PTHR47737">
    <property type="entry name" value="GLYCINE BETAINE/PROLINE BETAINE TRANSPORT SYSTEM PERMEASE PROTEIN PROW"/>
    <property type="match status" value="1"/>
</dbReference>
<dbReference type="Gene3D" id="1.10.3720.10">
    <property type="entry name" value="MetI-like"/>
    <property type="match status" value="1"/>
</dbReference>
<keyword evidence="3" id="KW-1003">Cell membrane</keyword>
<evidence type="ECO:0000256" key="5">
    <source>
        <dbReference type="ARBA" id="ARBA00022989"/>
    </source>
</evidence>
<evidence type="ECO:0000256" key="4">
    <source>
        <dbReference type="ARBA" id="ARBA00022692"/>
    </source>
</evidence>
<organism evidence="9 10">
    <name type="scientific">Brevibacterium senegalense</name>
    <dbReference type="NCBI Taxonomy" id="1033736"/>
    <lineage>
        <taxon>Bacteria</taxon>
        <taxon>Bacillati</taxon>
        <taxon>Actinomycetota</taxon>
        <taxon>Actinomycetes</taxon>
        <taxon>Micrococcales</taxon>
        <taxon>Brevibacteriaceae</taxon>
        <taxon>Brevibacterium</taxon>
    </lineage>
</organism>
<dbReference type="PANTHER" id="PTHR47737:SF1">
    <property type="entry name" value="GLYCINE BETAINE_PROLINE BETAINE TRANSPORT SYSTEM PERMEASE PROTEIN PROW"/>
    <property type="match status" value="1"/>
</dbReference>
<accession>A0A921MBT1</accession>
<sequence>MNAVALSLLDFLYPRIPLGDWADSFITWFGNVFGWLLDAFTWLMQSTYQLLFHILAFPKILVDNGAIADSSVLRALIIFAMILVFAGIAWIASNWKVALFTVLGFYAIWALAQWENAMSTLALVLVAVIVALILALPLGVLAAKSQIVSTILKPILDFMQAMPALAYLVPAIVMFSVGVVPGAFATIIFAMPPGVRLTELAIRQVAEDKVEAAQAFGATPAHILFKVQLPLAMATIMAGINQVIMLALSMVVLAGMAGSGGLGGEVVGAISRLNVGIGVEAGLAVVILAVYLDRVTAGLGSKTPLERAKRAS</sequence>
<dbReference type="CDD" id="cd06261">
    <property type="entry name" value="TM_PBP2"/>
    <property type="match status" value="1"/>
</dbReference>
<dbReference type="FunFam" id="1.10.3720.10:FF:000001">
    <property type="entry name" value="Glycine betaine ABC transporter, permease"/>
    <property type="match status" value="1"/>
</dbReference>
<comment type="subcellular location">
    <subcellularLocation>
        <location evidence="7">Cell membrane</location>
        <topology evidence="7">Multi-pass membrane protein</topology>
    </subcellularLocation>
    <subcellularLocation>
        <location evidence="1">Membrane</location>
        <topology evidence="1">Multi-pass membrane protein</topology>
    </subcellularLocation>
</comment>
<keyword evidence="2 7" id="KW-0813">Transport</keyword>
<evidence type="ECO:0000313" key="9">
    <source>
        <dbReference type="EMBL" id="HJG79117.1"/>
    </source>
</evidence>